<sequence length="330" mass="34751">MTAGLAWWMAELILGHPTPFFAPVAAIIVLNVTYGNRMRRGVEVAIGVAVGVLVGDIFVTAFGAGVWQIVVVSAVAMSLATLVGAGPLMMIQAAVQSIIVTTLMPEPGQALGRWLDAVVGCALALAVATVAPSAPVRRPGLLAAVLLQEMAATLRAAATALRESDSKAADEVLERARAEADQLDLIQEAASEGLAVVRHSPFRRSQLGAALAYAELTEPLDRASRNLRVLARRSLVAVWHGDQVPTAYLDLLETTASQAERVALDLHEGKLPVAARKGLIAAAQESAQLEVTGGINAIVILAQARSMLVDLLELTGLEYADARELARDIR</sequence>
<evidence type="ECO:0000256" key="5">
    <source>
        <dbReference type="SAM" id="Phobius"/>
    </source>
</evidence>
<feature type="transmembrane region" description="Helical" evidence="5">
    <location>
        <begin position="69"/>
        <end position="93"/>
    </location>
</feature>
<dbReference type="Pfam" id="PF13515">
    <property type="entry name" value="FUSC_2"/>
    <property type="match status" value="1"/>
</dbReference>
<dbReference type="InterPro" id="IPR049453">
    <property type="entry name" value="Memb_transporter_dom"/>
</dbReference>
<evidence type="ECO:0000256" key="1">
    <source>
        <dbReference type="ARBA" id="ARBA00004141"/>
    </source>
</evidence>
<feature type="domain" description="Integral membrane bound transporter" evidence="6">
    <location>
        <begin position="6"/>
        <end position="127"/>
    </location>
</feature>
<name>F5XKQ0_MICPN</name>
<dbReference type="GO" id="GO:0016020">
    <property type="term" value="C:membrane"/>
    <property type="evidence" value="ECO:0007669"/>
    <property type="project" value="UniProtKB-SubCell"/>
</dbReference>
<keyword evidence="3 5" id="KW-1133">Transmembrane helix</keyword>
<dbReference type="RefSeq" id="WP_013863986.1">
    <property type="nucleotide sequence ID" value="NC_015635.1"/>
</dbReference>
<keyword evidence="8" id="KW-1185">Reference proteome</keyword>
<comment type="subcellular location">
    <subcellularLocation>
        <location evidence="1">Membrane</location>
        <topology evidence="1">Multi-pass membrane protein</topology>
    </subcellularLocation>
</comment>
<feature type="transmembrane region" description="Helical" evidence="5">
    <location>
        <begin position="114"/>
        <end position="134"/>
    </location>
</feature>
<evidence type="ECO:0000256" key="4">
    <source>
        <dbReference type="ARBA" id="ARBA00023136"/>
    </source>
</evidence>
<dbReference type="AlphaFoldDB" id="F5XKQ0"/>
<dbReference type="eggNOG" id="COG4129">
    <property type="taxonomic scope" value="Bacteria"/>
</dbReference>
<proteinExistence type="predicted"/>
<feature type="transmembrane region" description="Helical" evidence="5">
    <location>
        <begin position="6"/>
        <end position="32"/>
    </location>
</feature>
<evidence type="ECO:0000259" key="6">
    <source>
        <dbReference type="Pfam" id="PF13515"/>
    </source>
</evidence>
<reference evidence="7 8" key="1">
    <citation type="submission" date="2011-05" db="EMBL/GenBank/DDBJ databases">
        <title>Whole genome sequence of Microlunatus phosphovorus NM-1.</title>
        <authorList>
            <person name="Hosoyama A."/>
            <person name="Sasaki K."/>
            <person name="Harada T."/>
            <person name="Igarashi R."/>
            <person name="Kawakoshi A."/>
            <person name="Sasagawa M."/>
            <person name="Fukada J."/>
            <person name="Nakamura S."/>
            <person name="Katano Y."/>
            <person name="Hanada S."/>
            <person name="Kamagata Y."/>
            <person name="Nakamura N."/>
            <person name="Yamazaki S."/>
            <person name="Fujita N."/>
        </authorList>
    </citation>
    <scope>NUCLEOTIDE SEQUENCE [LARGE SCALE GENOMIC DNA]</scope>
    <source>
        <strain evidence="8">ATCC 700054 / DSM 10555 / JCM 9379 / NBRC 101784 / NCIMB 13414 / VKM Ac-1990 / NM-1</strain>
    </source>
</reference>
<evidence type="ECO:0000313" key="8">
    <source>
        <dbReference type="Proteomes" id="UP000007947"/>
    </source>
</evidence>
<dbReference type="KEGG" id="mph:MLP_31080"/>
<keyword evidence="4 5" id="KW-0472">Membrane</keyword>
<evidence type="ECO:0000256" key="2">
    <source>
        <dbReference type="ARBA" id="ARBA00022692"/>
    </source>
</evidence>
<feature type="transmembrane region" description="Helical" evidence="5">
    <location>
        <begin position="44"/>
        <end position="63"/>
    </location>
</feature>
<dbReference type="Proteomes" id="UP000007947">
    <property type="component" value="Chromosome"/>
</dbReference>
<evidence type="ECO:0000256" key="3">
    <source>
        <dbReference type="ARBA" id="ARBA00022989"/>
    </source>
</evidence>
<dbReference type="STRING" id="1032480.MLP_31080"/>
<gene>
    <name evidence="7" type="ordered locus">MLP_31080</name>
</gene>
<dbReference type="EMBL" id="AP012204">
    <property type="protein sequence ID" value="BAK36122.1"/>
    <property type="molecule type" value="Genomic_DNA"/>
</dbReference>
<protein>
    <recommendedName>
        <fullName evidence="6">Integral membrane bound transporter domain-containing protein</fullName>
    </recommendedName>
</protein>
<organism evidence="7 8">
    <name type="scientific">Microlunatus phosphovorus (strain ATCC 700054 / DSM 10555 / JCM 9379 / NBRC 101784 / NCIMB 13414 / VKM Ac-1990 / NM-1)</name>
    <dbReference type="NCBI Taxonomy" id="1032480"/>
    <lineage>
        <taxon>Bacteria</taxon>
        <taxon>Bacillati</taxon>
        <taxon>Actinomycetota</taxon>
        <taxon>Actinomycetes</taxon>
        <taxon>Propionibacteriales</taxon>
        <taxon>Propionibacteriaceae</taxon>
        <taxon>Microlunatus</taxon>
    </lineage>
</organism>
<keyword evidence="2 5" id="KW-0812">Transmembrane</keyword>
<evidence type="ECO:0000313" key="7">
    <source>
        <dbReference type="EMBL" id="BAK36122.1"/>
    </source>
</evidence>
<dbReference type="HOGENOM" id="CLU_046662_1_0_11"/>
<accession>F5XKQ0</accession>